<dbReference type="Pfam" id="PF07776">
    <property type="entry name" value="zf-AD"/>
    <property type="match status" value="1"/>
</dbReference>
<organism evidence="7 8">
    <name type="scientific">Phlebotomus papatasi</name>
    <name type="common">Sandfly</name>
    <dbReference type="NCBI Taxonomy" id="29031"/>
    <lineage>
        <taxon>Eukaryota</taxon>
        <taxon>Metazoa</taxon>
        <taxon>Ecdysozoa</taxon>
        <taxon>Arthropoda</taxon>
        <taxon>Hexapoda</taxon>
        <taxon>Insecta</taxon>
        <taxon>Pterygota</taxon>
        <taxon>Neoptera</taxon>
        <taxon>Endopterygota</taxon>
        <taxon>Diptera</taxon>
        <taxon>Nematocera</taxon>
        <taxon>Psychodoidea</taxon>
        <taxon>Psychodidae</taxon>
        <taxon>Phlebotomus</taxon>
        <taxon>Phlebotomus</taxon>
    </lineage>
</organism>
<dbReference type="GO" id="GO:0000977">
    <property type="term" value="F:RNA polymerase II transcription regulatory region sequence-specific DNA binding"/>
    <property type="evidence" value="ECO:0007669"/>
    <property type="project" value="TreeGrafter"/>
</dbReference>
<dbReference type="Gene3D" id="3.40.1800.20">
    <property type="match status" value="1"/>
</dbReference>
<keyword evidence="8" id="KW-1185">Reference proteome</keyword>
<dbReference type="Pfam" id="PF00096">
    <property type="entry name" value="zf-C2H2"/>
    <property type="match status" value="3"/>
</dbReference>
<dbReference type="PANTHER" id="PTHR24379:SF127">
    <property type="entry name" value="BLOODY FINGERS-RELATED"/>
    <property type="match status" value="1"/>
</dbReference>
<evidence type="ECO:0000313" key="7">
    <source>
        <dbReference type="EnsemblMetazoa" id="PPAI001420-PA"/>
    </source>
</evidence>
<dbReference type="Pfam" id="PF13894">
    <property type="entry name" value="zf-C2H2_4"/>
    <property type="match status" value="1"/>
</dbReference>
<dbReference type="GO" id="GO:0008270">
    <property type="term" value="F:zinc ion binding"/>
    <property type="evidence" value="ECO:0007669"/>
    <property type="project" value="UniProtKB-UniRule"/>
</dbReference>
<keyword evidence="3" id="KW-0863">Zinc-finger</keyword>
<protein>
    <submittedName>
        <fullName evidence="7">Uncharacterized protein</fullName>
    </submittedName>
</protein>
<evidence type="ECO:0000256" key="5">
    <source>
        <dbReference type="SAM" id="Coils"/>
    </source>
</evidence>
<dbReference type="VEuPathDB" id="VectorBase:PPAI001420"/>
<feature type="compositionally biased region" description="Polar residues" evidence="6">
    <location>
        <begin position="118"/>
        <end position="136"/>
    </location>
</feature>
<reference evidence="7" key="1">
    <citation type="submission" date="2022-08" db="UniProtKB">
        <authorList>
            <consortium name="EnsemblMetazoa"/>
        </authorList>
    </citation>
    <scope>IDENTIFICATION</scope>
    <source>
        <strain evidence="7">Israel</strain>
    </source>
</reference>
<dbReference type="EnsemblMetazoa" id="PPAI001420-RA">
    <property type="protein sequence ID" value="PPAI001420-PA"/>
    <property type="gene ID" value="PPAI001420"/>
</dbReference>
<feature type="region of interest" description="Disordered" evidence="6">
    <location>
        <begin position="118"/>
        <end position="160"/>
    </location>
</feature>
<dbReference type="FunFam" id="3.30.160.60:FF:000100">
    <property type="entry name" value="Zinc finger 45-like"/>
    <property type="match status" value="1"/>
</dbReference>
<feature type="coiled-coil region" evidence="5">
    <location>
        <begin position="65"/>
        <end position="93"/>
    </location>
</feature>
<sequence length="414" mass="48349">MDDDWTVCRLCLQSNEGNMKSLPDVTYNMIPFFNIYFELVGITFTDYPTFPGKICSSCEEQMHQAYKFREKCLETEEKLKELLNEETTALNIEFIPTPKATESPFKIAAKDVTSNTEIQEITNNSSTAKGTTNKSCPSKEDIQKKSSSHKKSSSEKRTSLKSLQSKSIQCKSCRRIFQGIELFKKHSCCFSDQNHQNQEEKSLETSTATKPKRQKSQIKKTYECEECNKKYLCQNSFMIHMDKHKNIQRYECYQCDKKFAHWIQKRKHVYKVHLKTAFCECNECGKGFYKIYDLKQHINSEHLKYFPFQCELCGKTFKQKFTLSNHMKLIHTTQTVTCKKCGKKLKNKRTLKHHMKTHRDEKNYVCPVCSRAFTCNFSLKGHVRKQHPDKVHLLPPDGTIVNKAFLKKMAEADE</sequence>
<keyword evidence="5" id="KW-0175">Coiled coil</keyword>
<accession>A0A1B0D247</accession>
<dbReference type="SMART" id="SM00355">
    <property type="entry name" value="ZnF_C2H2"/>
    <property type="match status" value="6"/>
</dbReference>
<evidence type="ECO:0000256" key="1">
    <source>
        <dbReference type="ARBA" id="ARBA00022723"/>
    </source>
</evidence>
<keyword evidence="4" id="KW-0862">Zinc</keyword>
<dbReference type="Proteomes" id="UP000092462">
    <property type="component" value="Unassembled WGS sequence"/>
</dbReference>
<dbReference type="InterPro" id="IPR012934">
    <property type="entry name" value="Znf_AD"/>
</dbReference>
<name>A0A1B0D247_PHLPP</name>
<dbReference type="GO" id="GO:0005634">
    <property type="term" value="C:nucleus"/>
    <property type="evidence" value="ECO:0007669"/>
    <property type="project" value="InterPro"/>
</dbReference>
<dbReference type="EMBL" id="AJVK01002714">
    <property type="status" value="NOT_ANNOTATED_CDS"/>
    <property type="molecule type" value="Genomic_DNA"/>
</dbReference>
<dbReference type="PROSITE" id="PS00028">
    <property type="entry name" value="ZINC_FINGER_C2H2_1"/>
    <property type="match status" value="6"/>
</dbReference>
<dbReference type="PROSITE" id="PS50157">
    <property type="entry name" value="ZINC_FINGER_C2H2_2"/>
    <property type="match status" value="6"/>
</dbReference>
<evidence type="ECO:0000313" key="8">
    <source>
        <dbReference type="Proteomes" id="UP000092462"/>
    </source>
</evidence>
<dbReference type="Gene3D" id="3.30.160.60">
    <property type="entry name" value="Classic Zinc Finger"/>
    <property type="match status" value="3"/>
</dbReference>
<dbReference type="PANTHER" id="PTHR24379">
    <property type="entry name" value="KRAB AND ZINC FINGER DOMAIN-CONTAINING"/>
    <property type="match status" value="1"/>
</dbReference>
<dbReference type="SMART" id="SM00868">
    <property type="entry name" value="zf-AD"/>
    <property type="match status" value="1"/>
</dbReference>
<keyword evidence="2" id="KW-0677">Repeat</keyword>
<dbReference type="SUPFAM" id="SSF57716">
    <property type="entry name" value="Glucocorticoid receptor-like (DNA-binding domain)"/>
    <property type="match status" value="1"/>
</dbReference>
<dbReference type="GO" id="GO:0000981">
    <property type="term" value="F:DNA-binding transcription factor activity, RNA polymerase II-specific"/>
    <property type="evidence" value="ECO:0007669"/>
    <property type="project" value="TreeGrafter"/>
</dbReference>
<proteinExistence type="predicted"/>
<dbReference type="AlphaFoldDB" id="A0A1B0D247"/>
<evidence type="ECO:0000256" key="2">
    <source>
        <dbReference type="ARBA" id="ARBA00022737"/>
    </source>
</evidence>
<dbReference type="SUPFAM" id="SSF57667">
    <property type="entry name" value="beta-beta-alpha zinc fingers"/>
    <property type="match status" value="3"/>
</dbReference>
<dbReference type="InterPro" id="IPR013087">
    <property type="entry name" value="Znf_C2H2_type"/>
</dbReference>
<evidence type="ECO:0000256" key="6">
    <source>
        <dbReference type="SAM" id="MobiDB-lite"/>
    </source>
</evidence>
<dbReference type="InterPro" id="IPR036236">
    <property type="entry name" value="Znf_C2H2_sf"/>
</dbReference>
<evidence type="ECO:0000256" key="4">
    <source>
        <dbReference type="ARBA" id="ARBA00022833"/>
    </source>
</evidence>
<evidence type="ECO:0000256" key="3">
    <source>
        <dbReference type="ARBA" id="ARBA00022771"/>
    </source>
</evidence>
<keyword evidence="1" id="KW-0479">Metal-binding</keyword>
<dbReference type="VEuPathDB" id="VectorBase:PPAPM1_000041"/>
<dbReference type="PROSITE" id="PS51915">
    <property type="entry name" value="ZAD"/>
    <property type="match status" value="1"/>
</dbReference>